<dbReference type="InterPro" id="IPR002492">
    <property type="entry name" value="Transposase_Tc1-like"/>
</dbReference>
<dbReference type="Proteomes" id="UP001519460">
    <property type="component" value="Unassembled WGS sequence"/>
</dbReference>
<protein>
    <recommendedName>
        <fullName evidence="5">Transposase Tc1-like domain-containing protein</fullName>
    </recommendedName>
</protein>
<dbReference type="AlphaFoldDB" id="A0ABD0L258"/>
<reference evidence="3 4" key="1">
    <citation type="journal article" date="2023" name="Sci. Data">
        <title>Genome assembly of the Korean intertidal mud-creeper Batillaria attramentaria.</title>
        <authorList>
            <person name="Patra A.K."/>
            <person name="Ho P.T."/>
            <person name="Jun S."/>
            <person name="Lee S.J."/>
            <person name="Kim Y."/>
            <person name="Won Y.J."/>
        </authorList>
    </citation>
    <scope>NUCLEOTIDE SEQUENCE [LARGE SCALE GENOMIC DNA]</scope>
    <source>
        <strain evidence="3">Wonlab-2016</strain>
    </source>
</reference>
<evidence type="ECO:0000259" key="2">
    <source>
        <dbReference type="Pfam" id="PF13518"/>
    </source>
</evidence>
<dbReference type="Pfam" id="PF01498">
    <property type="entry name" value="HTH_Tnp_Tc3_2"/>
    <property type="match status" value="1"/>
</dbReference>
<proteinExistence type="predicted"/>
<keyword evidence="4" id="KW-1185">Reference proteome</keyword>
<dbReference type="InterPro" id="IPR009057">
    <property type="entry name" value="Homeodomain-like_sf"/>
</dbReference>
<dbReference type="EMBL" id="JACVVK020000092">
    <property type="protein sequence ID" value="KAK7493487.1"/>
    <property type="molecule type" value="Genomic_DNA"/>
</dbReference>
<feature type="domain" description="Transposase Tc1-like" evidence="1">
    <location>
        <begin position="66"/>
        <end position="135"/>
    </location>
</feature>
<sequence>MPRLTDTQRNNAIGRLRAGATQQAVATHFGVSRQTIAALWARFNNTQSVHDRPRSGRPRVTTAAQDRYIRVRHLRDRTTTATSTASQIPRLRRISDQTVRNRLREAGLLARRPVRRNALNRRHMAARLQWCRHRVGWPRATSTYCHGLPVHPICLRLNTSGMSWIDACARGIHHLRHFQVSLLHSSMSGRPSRNKLSPT</sequence>
<feature type="domain" description="Insertion element IS150 protein InsJ-like helix-turn-helix" evidence="2">
    <location>
        <begin position="11"/>
        <end position="57"/>
    </location>
</feature>
<gene>
    <name evidence="3" type="ORF">BaRGS_00015198</name>
</gene>
<evidence type="ECO:0000313" key="4">
    <source>
        <dbReference type="Proteomes" id="UP001519460"/>
    </source>
</evidence>
<organism evidence="3 4">
    <name type="scientific">Batillaria attramentaria</name>
    <dbReference type="NCBI Taxonomy" id="370345"/>
    <lineage>
        <taxon>Eukaryota</taxon>
        <taxon>Metazoa</taxon>
        <taxon>Spiralia</taxon>
        <taxon>Lophotrochozoa</taxon>
        <taxon>Mollusca</taxon>
        <taxon>Gastropoda</taxon>
        <taxon>Caenogastropoda</taxon>
        <taxon>Sorbeoconcha</taxon>
        <taxon>Cerithioidea</taxon>
        <taxon>Batillariidae</taxon>
        <taxon>Batillaria</taxon>
    </lineage>
</organism>
<evidence type="ECO:0000313" key="3">
    <source>
        <dbReference type="EMBL" id="KAK7493487.1"/>
    </source>
</evidence>
<evidence type="ECO:0000259" key="1">
    <source>
        <dbReference type="Pfam" id="PF01498"/>
    </source>
</evidence>
<accession>A0ABD0L258</accession>
<name>A0ABD0L258_9CAEN</name>
<comment type="caution">
    <text evidence="3">The sequence shown here is derived from an EMBL/GenBank/DDBJ whole genome shotgun (WGS) entry which is preliminary data.</text>
</comment>
<dbReference type="Gene3D" id="1.10.10.60">
    <property type="entry name" value="Homeodomain-like"/>
    <property type="match status" value="1"/>
</dbReference>
<evidence type="ECO:0008006" key="5">
    <source>
        <dbReference type="Google" id="ProtNLM"/>
    </source>
</evidence>
<dbReference type="InterPro" id="IPR055247">
    <property type="entry name" value="InsJ-like_HTH"/>
</dbReference>
<dbReference type="Pfam" id="PF13518">
    <property type="entry name" value="HTH_28"/>
    <property type="match status" value="1"/>
</dbReference>
<dbReference type="SUPFAM" id="SSF46689">
    <property type="entry name" value="Homeodomain-like"/>
    <property type="match status" value="1"/>
</dbReference>